<keyword evidence="2" id="KW-1185">Reference proteome</keyword>
<accession>A0AAE3D7C7</accession>
<name>A0AAE3D7C7_9FIRM</name>
<dbReference type="Proteomes" id="UP001197795">
    <property type="component" value="Unassembled WGS sequence"/>
</dbReference>
<comment type="caution">
    <text evidence="1">The sequence shown here is derived from an EMBL/GenBank/DDBJ whole genome shotgun (WGS) entry which is preliminary data.</text>
</comment>
<sequence>MPEEKVQKNGDAIIAGDFTFELEGNCLRKFSKGIFKKQYQHIACDMMVKHYAFYEELSKVGIVKEEEYVTREAVIHCDKVKM</sequence>
<gene>
    <name evidence="1" type="ORF">LKD75_07205</name>
</gene>
<organism evidence="1 2">
    <name type="scientific">Waltera acetigignens</name>
    <dbReference type="NCBI Taxonomy" id="2981769"/>
    <lineage>
        <taxon>Bacteria</taxon>
        <taxon>Bacillati</taxon>
        <taxon>Bacillota</taxon>
        <taxon>Clostridia</taxon>
        <taxon>Lachnospirales</taxon>
        <taxon>Lachnospiraceae</taxon>
        <taxon>Waltera</taxon>
    </lineage>
</organism>
<reference evidence="1 2" key="1">
    <citation type="submission" date="2021-10" db="EMBL/GenBank/DDBJ databases">
        <title>Anaerobic single-cell dispensing facilitates the cultivation of human gut bacteria.</title>
        <authorList>
            <person name="Afrizal A."/>
        </authorList>
    </citation>
    <scope>NUCLEOTIDE SEQUENCE [LARGE SCALE GENOMIC DNA]</scope>
    <source>
        <strain evidence="1 2">CLA-AA-H273</strain>
    </source>
</reference>
<evidence type="ECO:0000313" key="1">
    <source>
        <dbReference type="EMBL" id="MCC2119387.1"/>
    </source>
</evidence>
<dbReference type="AlphaFoldDB" id="A0AAE3D7C7"/>
<dbReference type="EMBL" id="JAJEPV010000014">
    <property type="protein sequence ID" value="MCC2119387.1"/>
    <property type="molecule type" value="Genomic_DNA"/>
</dbReference>
<evidence type="ECO:0000313" key="2">
    <source>
        <dbReference type="Proteomes" id="UP001197795"/>
    </source>
</evidence>
<proteinExistence type="predicted"/>
<dbReference type="RefSeq" id="WP_227063206.1">
    <property type="nucleotide sequence ID" value="NZ_JAJEPV010000014.1"/>
</dbReference>
<protein>
    <submittedName>
        <fullName evidence="1">Uncharacterized protein</fullName>
    </submittedName>
</protein>